<evidence type="ECO:0000256" key="1">
    <source>
        <dbReference type="SAM" id="SignalP"/>
    </source>
</evidence>
<evidence type="ECO:0008006" key="4">
    <source>
        <dbReference type="Google" id="ProtNLM"/>
    </source>
</evidence>
<dbReference type="RefSeq" id="WP_120646187.1">
    <property type="nucleotide sequence ID" value="NZ_RAWB01000342.1"/>
</dbReference>
<reference evidence="3" key="1">
    <citation type="submission" date="2018-09" db="EMBL/GenBank/DDBJ databases">
        <authorList>
            <person name="Livingstone P.G."/>
            <person name="Whitworth D.E."/>
        </authorList>
    </citation>
    <scope>NUCLEOTIDE SEQUENCE [LARGE SCALE GENOMIC DNA]</scope>
    <source>
        <strain evidence="3">CA051B</strain>
    </source>
</reference>
<dbReference type="EMBL" id="RAWB01000342">
    <property type="protein sequence ID" value="RKH52951.1"/>
    <property type="molecule type" value="Genomic_DNA"/>
</dbReference>
<keyword evidence="1" id="KW-0732">Signal</keyword>
<sequence length="136" mass="14220">MKLPLASSLMVLASVLSLACGTDAAEPTLAAQEQSLLSIGKSCSSDSQCSSGLCWNTADSYPTYNPSWESGNACTVECTAGTAGDNYCKQLAAQYGAPRPSSARCLHARGVYDNGDDSIVYICDLVRAGLGSYWSE</sequence>
<feature type="chain" id="PRO_5017348824" description="Lipoprotein" evidence="1">
    <location>
        <begin position="25"/>
        <end position="136"/>
    </location>
</feature>
<feature type="signal peptide" evidence="1">
    <location>
        <begin position="1"/>
        <end position="24"/>
    </location>
</feature>
<name>A0A3A8PEC9_9BACT</name>
<dbReference type="Proteomes" id="UP000272888">
    <property type="component" value="Unassembled WGS sequence"/>
</dbReference>
<gene>
    <name evidence="2" type="ORF">D7V93_27325</name>
</gene>
<dbReference type="AlphaFoldDB" id="A0A3A8PEC9"/>
<keyword evidence="3" id="KW-1185">Reference proteome</keyword>
<organism evidence="2 3">
    <name type="scientific">Corallococcus llansteffanensis</name>
    <dbReference type="NCBI Taxonomy" id="2316731"/>
    <lineage>
        <taxon>Bacteria</taxon>
        <taxon>Pseudomonadati</taxon>
        <taxon>Myxococcota</taxon>
        <taxon>Myxococcia</taxon>
        <taxon>Myxococcales</taxon>
        <taxon>Cystobacterineae</taxon>
        <taxon>Myxococcaceae</taxon>
        <taxon>Corallococcus</taxon>
    </lineage>
</organism>
<evidence type="ECO:0000313" key="2">
    <source>
        <dbReference type="EMBL" id="RKH52951.1"/>
    </source>
</evidence>
<comment type="caution">
    <text evidence="2">The sequence shown here is derived from an EMBL/GenBank/DDBJ whole genome shotgun (WGS) entry which is preliminary data.</text>
</comment>
<evidence type="ECO:0000313" key="3">
    <source>
        <dbReference type="Proteomes" id="UP000272888"/>
    </source>
</evidence>
<dbReference type="PROSITE" id="PS51257">
    <property type="entry name" value="PROKAR_LIPOPROTEIN"/>
    <property type="match status" value="1"/>
</dbReference>
<protein>
    <recommendedName>
        <fullName evidence="4">Lipoprotein</fullName>
    </recommendedName>
</protein>
<accession>A0A3A8PEC9</accession>
<proteinExistence type="predicted"/>